<evidence type="ECO:0000313" key="1">
    <source>
        <dbReference type="EMBL" id="KAH9634854.1"/>
    </source>
</evidence>
<dbReference type="PANTHER" id="PTHR35332:SF2">
    <property type="entry name" value="REGULATION OF ENOLASE PROTEIN 1"/>
    <property type="match status" value="1"/>
</dbReference>
<reference evidence="1" key="1">
    <citation type="journal article" date="2021" name="G3 (Bethesda)">
        <title>Genome and transcriptome analysis of the beet armyworm Spodoptera exigua reveals targets for pest control. .</title>
        <authorList>
            <person name="Simon S."/>
            <person name="Breeschoten T."/>
            <person name="Jansen H.J."/>
            <person name="Dirks R.P."/>
            <person name="Schranz M.E."/>
            <person name="Ros V.I.D."/>
        </authorList>
    </citation>
    <scope>NUCLEOTIDE SEQUENCE</scope>
    <source>
        <strain evidence="1">TB_SE_WUR_2020</strain>
    </source>
</reference>
<dbReference type="InterPro" id="IPR009784">
    <property type="entry name" value="DUF1349"/>
</dbReference>
<dbReference type="InterPro" id="IPR013320">
    <property type="entry name" value="ConA-like_dom_sf"/>
</dbReference>
<name>A0A922ME78_SPOEX</name>
<evidence type="ECO:0008006" key="3">
    <source>
        <dbReference type="Google" id="ProtNLM"/>
    </source>
</evidence>
<dbReference type="SUPFAM" id="SSF49899">
    <property type="entry name" value="Concanavalin A-like lectins/glucanases"/>
    <property type="match status" value="2"/>
</dbReference>
<organism evidence="1 2">
    <name type="scientific">Spodoptera exigua</name>
    <name type="common">Beet armyworm</name>
    <name type="synonym">Noctua fulgens</name>
    <dbReference type="NCBI Taxonomy" id="7107"/>
    <lineage>
        <taxon>Eukaryota</taxon>
        <taxon>Metazoa</taxon>
        <taxon>Ecdysozoa</taxon>
        <taxon>Arthropoda</taxon>
        <taxon>Hexapoda</taxon>
        <taxon>Insecta</taxon>
        <taxon>Pterygota</taxon>
        <taxon>Neoptera</taxon>
        <taxon>Endopterygota</taxon>
        <taxon>Lepidoptera</taxon>
        <taxon>Glossata</taxon>
        <taxon>Ditrysia</taxon>
        <taxon>Noctuoidea</taxon>
        <taxon>Noctuidae</taxon>
        <taxon>Amphipyrinae</taxon>
        <taxon>Spodoptera</taxon>
    </lineage>
</organism>
<proteinExistence type="predicted"/>
<sequence length="267" mass="30507">MDSSKYSEITLEDFKWTNEPKDWFIKDESLQVCVEADFTHLYDQAGLMIYFDDKHWLKAGIEYNDGQLMVASVLTNELSDWGTGVFTGNPRKFYLRLSRKGDVVCVKYSADKELWTLLRLCPLPGCTRGPCLVCVEAEFSHLYDQAGLMIYFDDKHWLKAGIEYMQNGQPMIGSVLTNERSDWSTGVFTGNPRKFYLRLSRKGDVVCVKYSADKELWTLLRLCPLPDCTRGPCVVGPMCCTPTRQGLQVTFSDIRITVPTDDMLHSN</sequence>
<dbReference type="Gene3D" id="2.60.120.200">
    <property type="match status" value="2"/>
</dbReference>
<evidence type="ECO:0000313" key="2">
    <source>
        <dbReference type="Proteomes" id="UP000814243"/>
    </source>
</evidence>
<accession>A0A922ME78</accession>
<dbReference type="AlphaFoldDB" id="A0A922ME78"/>
<dbReference type="Pfam" id="PF07081">
    <property type="entry name" value="DUF1349"/>
    <property type="match status" value="2"/>
</dbReference>
<protein>
    <recommendedName>
        <fullName evidence="3">Regulation of enolase protein 1</fullName>
    </recommendedName>
</protein>
<dbReference type="Proteomes" id="UP000814243">
    <property type="component" value="Unassembled WGS sequence"/>
</dbReference>
<gene>
    <name evidence="1" type="ORF">HF086_016133</name>
</gene>
<dbReference type="PANTHER" id="PTHR35332">
    <property type="entry name" value="REGULATION OF ENOLASE PROTEIN 1"/>
    <property type="match status" value="1"/>
</dbReference>
<comment type="caution">
    <text evidence="1">The sequence shown here is derived from an EMBL/GenBank/DDBJ whole genome shotgun (WGS) entry which is preliminary data.</text>
</comment>
<dbReference type="EMBL" id="JACEFF010000588">
    <property type="protein sequence ID" value="KAH9634854.1"/>
    <property type="molecule type" value="Genomic_DNA"/>
</dbReference>